<protein>
    <submittedName>
        <fullName evidence="5">Triacylglycerol lipase</fullName>
    </submittedName>
</protein>
<dbReference type="CDD" id="cd01823">
    <property type="entry name" value="SEST_like"/>
    <property type="match status" value="1"/>
</dbReference>
<dbReference type="PANTHER" id="PTHR37981">
    <property type="entry name" value="LIPASE 2"/>
    <property type="match status" value="1"/>
</dbReference>
<feature type="disulfide bond" evidence="2">
    <location>
        <begin position="93"/>
        <end position="117"/>
    </location>
</feature>
<dbReference type="InterPro" id="IPR013783">
    <property type="entry name" value="Ig-like_fold"/>
</dbReference>
<sequence length="426" mass="44131">MLNHSHMSPAPSSASSSATPRDTRSRRRHTHLGALACAAALVWTSAVSPSSSATPLEPSPPNGTYVALGDSYASGVGAPPYASGTDVQGGNGCKRGAGAYAHQVADQTGKTLDFDACAGARTPDFYQPGKEAAQLNHLNSSTALVTFSIGGNDAGFSTLFSKCVTAAPFTNCSSNKEVSEQVDGAIDALAGKTTRAGITSYDTIMTDIAARAPGATVVTVGYPRMFTPRGAGQILPVPGRCEGVTKVDQRWINAKTNEINAAASAAAQRHGHRFTDPSASFAGHELCGQQSSWFDGLVNDGRFHPNTNGHKAIAGSVMEVLKEQPAAAQAQLAAAQAQVDNTRPAGSFTLARNGDQLALDASASTDSDGTITNIDWYIQRADNTEEILTGTQATTTVPSDEQVVITAVITDNQGKEDFTTQTAPAS</sequence>
<dbReference type="Gene3D" id="2.60.40.10">
    <property type="entry name" value="Immunoglobulins"/>
    <property type="match status" value="1"/>
</dbReference>
<dbReference type="AlphaFoldDB" id="A0A1Q8VXW5"/>
<accession>A0A1Q8VXW5</accession>
<evidence type="ECO:0000256" key="3">
    <source>
        <dbReference type="SAM" id="MobiDB-lite"/>
    </source>
</evidence>
<evidence type="ECO:0000313" key="5">
    <source>
        <dbReference type="EMBL" id="OLO53145.1"/>
    </source>
</evidence>
<feature type="compositionally biased region" description="Low complexity" evidence="3">
    <location>
        <begin position="1"/>
        <end position="20"/>
    </location>
</feature>
<dbReference type="Gene3D" id="3.40.50.1110">
    <property type="entry name" value="SGNH hydrolase"/>
    <property type="match status" value="1"/>
</dbReference>
<reference evidence="5 6" key="1">
    <citation type="submission" date="2016-12" db="EMBL/GenBank/DDBJ databases">
        <title>Genomic comparison of strains in the 'Actinomyces naeslundii' group.</title>
        <authorList>
            <person name="Mughal S.R."/>
            <person name="Do T."/>
            <person name="Gilbert S.C."/>
            <person name="Witherden E.A."/>
            <person name="Didelot X."/>
            <person name="Beighton D."/>
        </authorList>
    </citation>
    <scope>NUCLEOTIDE SEQUENCE [LARGE SCALE GENOMIC DNA]</scope>
    <source>
        <strain evidence="5 6">MMRCO6-1</strain>
    </source>
</reference>
<comment type="caution">
    <text evidence="5">The sequence shown here is derived from an EMBL/GenBank/DDBJ whole genome shotgun (WGS) entry which is preliminary data.</text>
</comment>
<dbReference type="GO" id="GO:0005975">
    <property type="term" value="P:carbohydrate metabolic process"/>
    <property type="evidence" value="ECO:0007669"/>
    <property type="project" value="UniProtKB-ARBA"/>
</dbReference>
<dbReference type="SUPFAM" id="SSF52266">
    <property type="entry name" value="SGNH hydrolase"/>
    <property type="match status" value="1"/>
</dbReference>
<dbReference type="Pfam" id="PF13472">
    <property type="entry name" value="Lipase_GDSL_2"/>
    <property type="match status" value="1"/>
</dbReference>
<keyword evidence="2" id="KW-1015">Disulfide bond</keyword>
<organism evidence="5 6">
    <name type="scientific">Actinomyces oris</name>
    <dbReference type="NCBI Taxonomy" id="544580"/>
    <lineage>
        <taxon>Bacteria</taxon>
        <taxon>Bacillati</taxon>
        <taxon>Actinomycetota</taxon>
        <taxon>Actinomycetes</taxon>
        <taxon>Actinomycetales</taxon>
        <taxon>Actinomycetaceae</taxon>
        <taxon>Actinomyces</taxon>
    </lineage>
</organism>
<dbReference type="GO" id="GO:0019433">
    <property type="term" value="P:triglyceride catabolic process"/>
    <property type="evidence" value="ECO:0007669"/>
    <property type="project" value="TreeGrafter"/>
</dbReference>
<feature type="region of interest" description="Disordered" evidence="3">
    <location>
        <begin position="1"/>
        <end position="27"/>
    </location>
</feature>
<dbReference type="InterPro" id="IPR036514">
    <property type="entry name" value="SGNH_hydro_sf"/>
</dbReference>
<name>A0A1Q8VXW5_9ACTO</name>
<dbReference type="EMBL" id="MSKM01000024">
    <property type="protein sequence ID" value="OLO53145.1"/>
    <property type="molecule type" value="Genomic_DNA"/>
</dbReference>
<feature type="domain" description="SGNH hydrolase-type esterase" evidence="4">
    <location>
        <begin position="67"/>
        <end position="312"/>
    </location>
</feature>
<dbReference type="Proteomes" id="UP000185772">
    <property type="component" value="Unassembled WGS sequence"/>
</dbReference>
<evidence type="ECO:0000256" key="2">
    <source>
        <dbReference type="PIRSR" id="PIRSR637460-2"/>
    </source>
</evidence>
<feature type="active site" description="Nucleophile" evidence="1">
    <location>
        <position position="71"/>
    </location>
</feature>
<proteinExistence type="predicted"/>
<evidence type="ECO:0000313" key="6">
    <source>
        <dbReference type="Proteomes" id="UP000185772"/>
    </source>
</evidence>
<dbReference type="GO" id="GO:0004806">
    <property type="term" value="F:triacylglycerol lipase activity"/>
    <property type="evidence" value="ECO:0007669"/>
    <property type="project" value="TreeGrafter"/>
</dbReference>
<dbReference type="InterPro" id="IPR037460">
    <property type="entry name" value="SEST-like"/>
</dbReference>
<dbReference type="PANTHER" id="PTHR37981:SF1">
    <property type="entry name" value="SGNH HYDROLASE-TYPE ESTERASE DOMAIN-CONTAINING PROTEIN"/>
    <property type="match status" value="1"/>
</dbReference>
<feature type="active site" evidence="1">
    <location>
        <position position="304"/>
    </location>
</feature>
<evidence type="ECO:0000259" key="4">
    <source>
        <dbReference type="Pfam" id="PF13472"/>
    </source>
</evidence>
<evidence type="ECO:0000256" key="1">
    <source>
        <dbReference type="PIRSR" id="PIRSR637460-1"/>
    </source>
</evidence>
<feature type="disulfide bond" evidence="2">
    <location>
        <begin position="163"/>
        <end position="172"/>
    </location>
</feature>
<gene>
    <name evidence="5" type="ORF">BKH27_07405</name>
</gene>
<dbReference type="RefSeq" id="WP_070662453.1">
    <property type="nucleotide sequence ID" value="NZ_MSKM01000024.1"/>
</dbReference>
<feature type="disulfide bond" evidence="2">
    <location>
        <begin position="241"/>
        <end position="287"/>
    </location>
</feature>
<dbReference type="InterPro" id="IPR013830">
    <property type="entry name" value="SGNH_hydro"/>
</dbReference>